<feature type="signal peptide" evidence="1">
    <location>
        <begin position="1"/>
        <end position="36"/>
    </location>
</feature>
<evidence type="ECO:0000313" key="2">
    <source>
        <dbReference type="EMBL" id="MBW48116.1"/>
    </source>
</evidence>
<proteinExistence type="predicted"/>
<dbReference type="AlphaFoldDB" id="A0A2M4B505"/>
<dbReference type="EMBL" id="GGFK01014795">
    <property type="protein sequence ID" value="MBW48116.1"/>
    <property type="molecule type" value="Transcribed_RNA"/>
</dbReference>
<name>A0A2M4B505_9DIPT</name>
<keyword evidence="1" id="KW-0732">Signal</keyword>
<protein>
    <submittedName>
        <fullName evidence="2">Putative secreted protein</fullName>
    </submittedName>
</protein>
<sequence length="108" mass="11613">MMVVFCFGMNAGTSAMRTLFLTSIFAASFRLSPCSANRVSARARVSLRRSLYRLLSFLPTVTSVDGSTTLDAVLLAAGGSPPPRSPCTESNFASPLRGFSFSGRPFFF</sequence>
<evidence type="ECO:0000256" key="1">
    <source>
        <dbReference type="SAM" id="SignalP"/>
    </source>
</evidence>
<feature type="chain" id="PRO_5014850301" evidence="1">
    <location>
        <begin position="37"/>
        <end position="108"/>
    </location>
</feature>
<organism evidence="2">
    <name type="scientific">Anopheles triannulatus</name>
    <dbReference type="NCBI Taxonomy" id="58253"/>
    <lineage>
        <taxon>Eukaryota</taxon>
        <taxon>Metazoa</taxon>
        <taxon>Ecdysozoa</taxon>
        <taxon>Arthropoda</taxon>
        <taxon>Hexapoda</taxon>
        <taxon>Insecta</taxon>
        <taxon>Pterygota</taxon>
        <taxon>Neoptera</taxon>
        <taxon>Endopterygota</taxon>
        <taxon>Diptera</taxon>
        <taxon>Nematocera</taxon>
        <taxon>Culicoidea</taxon>
        <taxon>Culicidae</taxon>
        <taxon>Anophelinae</taxon>
        <taxon>Anopheles</taxon>
    </lineage>
</organism>
<accession>A0A2M4B505</accession>
<reference evidence="2" key="1">
    <citation type="submission" date="2018-01" db="EMBL/GenBank/DDBJ databases">
        <title>An insight into the sialome of Amazonian anophelines.</title>
        <authorList>
            <person name="Ribeiro J.M."/>
            <person name="Scarpassa V."/>
            <person name="Calvo E."/>
        </authorList>
    </citation>
    <scope>NUCLEOTIDE SEQUENCE</scope>
    <source>
        <tissue evidence="2">Salivary glands</tissue>
    </source>
</reference>